<evidence type="ECO:0000313" key="1">
    <source>
        <dbReference type="EMBL" id="KAF5825571.1"/>
    </source>
</evidence>
<gene>
    <name evidence="1" type="ORF">DUNSADRAFT_8508</name>
</gene>
<name>A0ABQ7FST2_DUNSA</name>
<sequence length="221" mass="23161">MPEAGRAGKGLIVYVPVGSRVFPSRDSWPWMMEALCVKSSVDAPGGRLLVRVRVWQPATQGIAQVEVLTRIVEQGYRGSRAILLSSYKHEVIAGNTCILISSLILIGVADQSLVEDVLELGGFGVDGGDGGPQEVEAMFTASARMVNADGTVSMSGSVPGVGQVTIPDVLPVLLLMLPHAGQGVVERLQSPAGRMPAVFMTPGVTLKMTVQGGTIQGINVL</sequence>
<keyword evidence="2" id="KW-1185">Reference proteome</keyword>
<dbReference type="EMBL" id="MU072502">
    <property type="protein sequence ID" value="KAF5825571.1"/>
    <property type="molecule type" value="Genomic_DNA"/>
</dbReference>
<dbReference type="Proteomes" id="UP000815325">
    <property type="component" value="Unassembled WGS sequence"/>
</dbReference>
<organism evidence="1 2">
    <name type="scientific">Dunaliella salina</name>
    <name type="common">Green alga</name>
    <name type="synonym">Protococcus salinus</name>
    <dbReference type="NCBI Taxonomy" id="3046"/>
    <lineage>
        <taxon>Eukaryota</taxon>
        <taxon>Viridiplantae</taxon>
        <taxon>Chlorophyta</taxon>
        <taxon>core chlorophytes</taxon>
        <taxon>Chlorophyceae</taxon>
        <taxon>CS clade</taxon>
        <taxon>Chlamydomonadales</taxon>
        <taxon>Dunaliellaceae</taxon>
        <taxon>Dunaliella</taxon>
    </lineage>
</organism>
<reference evidence="1" key="1">
    <citation type="submission" date="2017-08" db="EMBL/GenBank/DDBJ databases">
        <authorList>
            <person name="Polle J.E."/>
            <person name="Barry K."/>
            <person name="Cushman J."/>
            <person name="Schmutz J."/>
            <person name="Tran D."/>
            <person name="Hathwaick L.T."/>
            <person name="Yim W.C."/>
            <person name="Jenkins J."/>
            <person name="Mckie-Krisberg Z.M."/>
            <person name="Prochnik S."/>
            <person name="Lindquist E."/>
            <person name="Dockter R.B."/>
            <person name="Adam C."/>
            <person name="Molina H."/>
            <person name="Bunkerborg J."/>
            <person name="Jin E."/>
            <person name="Buchheim M."/>
            <person name="Magnuson J."/>
        </authorList>
    </citation>
    <scope>NUCLEOTIDE SEQUENCE</scope>
    <source>
        <strain evidence="1">CCAP 19/18</strain>
    </source>
</reference>
<proteinExistence type="predicted"/>
<protein>
    <submittedName>
        <fullName evidence="1">Uncharacterized protein</fullName>
    </submittedName>
</protein>
<comment type="caution">
    <text evidence="1">The sequence shown here is derived from an EMBL/GenBank/DDBJ whole genome shotgun (WGS) entry which is preliminary data.</text>
</comment>
<accession>A0ABQ7FST2</accession>
<evidence type="ECO:0000313" key="2">
    <source>
        <dbReference type="Proteomes" id="UP000815325"/>
    </source>
</evidence>